<name>A0A1G9ITB1_9FLAO</name>
<evidence type="ECO:0000256" key="2">
    <source>
        <dbReference type="ARBA" id="ARBA00012438"/>
    </source>
</evidence>
<dbReference type="InterPro" id="IPR000700">
    <property type="entry name" value="PAS-assoc_C"/>
</dbReference>
<keyword evidence="10" id="KW-1185">Reference proteome</keyword>
<dbReference type="PROSITE" id="PS50109">
    <property type="entry name" value="HIS_KIN"/>
    <property type="match status" value="1"/>
</dbReference>
<dbReference type="SMART" id="SM00091">
    <property type="entry name" value="PAS"/>
    <property type="match status" value="4"/>
</dbReference>
<dbReference type="Gene3D" id="3.30.450.20">
    <property type="entry name" value="PAS domain"/>
    <property type="match status" value="6"/>
</dbReference>
<feature type="domain" description="PAC" evidence="8">
    <location>
        <begin position="461"/>
        <end position="517"/>
    </location>
</feature>
<keyword evidence="3" id="KW-0597">Phosphoprotein</keyword>
<dbReference type="SMART" id="SM00387">
    <property type="entry name" value="HATPase_c"/>
    <property type="match status" value="1"/>
</dbReference>
<evidence type="ECO:0000313" key="9">
    <source>
        <dbReference type="EMBL" id="SDL28352.1"/>
    </source>
</evidence>
<dbReference type="STRING" id="192904.SAMN04488514_101267"/>
<dbReference type="Pfam" id="PF08447">
    <property type="entry name" value="PAS_3"/>
    <property type="match status" value="3"/>
</dbReference>
<evidence type="ECO:0000256" key="5">
    <source>
        <dbReference type="ARBA" id="ARBA00022777"/>
    </source>
</evidence>
<dbReference type="Pfam" id="PF02518">
    <property type="entry name" value="HATPase_c"/>
    <property type="match status" value="1"/>
</dbReference>
<evidence type="ECO:0000259" key="8">
    <source>
        <dbReference type="PROSITE" id="PS50113"/>
    </source>
</evidence>
<comment type="catalytic activity">
    <reaction evidence="1">
        <text>ATP + protein L-histidine = ADP + protein N-phospho-L-histidine.</text>
        <dbReference type="EC" id="2.7.13.3"/>
    </reaction>
</comment>
<dbReference type="InterPro" id="IPR035965">
    <property type="entry name" value="PAS-like_dom_sf"/>
</dbReference>
<feature type="domain" description="PAS" evidence="7">
    <location>
        <begin position="638"/>
        <end position="691"/>
    </location>
</feature>
<dbReference type="Gene3D" id="3.30.565.10">
    <property type="entry name" value="Histidine kinase-like ATPase, C-terminal domain"/>
    <property type="match status" value="1"/>
</dbReference>
<dbReference type="GO" id="GO:0000155">
    <property type="term" value="F:phosphorelay sensor kinase activity"/>
    <property type="evidence" value="ECO:0007669"/>
    <property type="project" value="InterPro"/>
</dbReference>
<dbReference type="PANTHER" id="PTHR43304:SF1">
    <property type="entry name" value="PAC DOMAIN-CONTAINING PROTEIN"/>
    <property type="match status" value="1"/>
</dbReference>
<evidence type="ECO:0000259" key="7">
    <source>
        <dbReference type="PROSITE" id="PS50112"/>
    </source>
</evidence>
<dbReference type="CDD" id="cd00130">
    <property type="entry name" value="PAS"/>
    <property type="match status" value="4"/>
</dbReference>
<dbReference type="PANTHER" id="PTHR43304">
    <property type="entry name" value="PHYTOCHROME-LIKE PROTEIN CPH1"/>
    <property type="match status" value="1"/>
</dbReference>
<feature type="domain" description="PAS" evidence="7">
    <location>
        <begin position="137"/>
        <end position="208"/>
    </location>
</feature>
<dbReference type="Gene3D" id="2.10.70.100">
    <property type="match status" value="3"/>
</dbReference>
<dbReference type="EMBL" id="FNGV01000001">
    <property type="protein sequence ID" value="SDL28352.1"/>
    <property type="molecule type" value="Genomic_DNA"/>
</dbReference>
<dbReference type="InterPro" id="IPR036097">
    <property type="entry name" value="HisK_dim/P_sf"/>
</dbReference>
<evidence type="ECO:0000256" key="1">
    <source>
        <dbReference type="ARBA" id="ARBA00000085"/>
    </source>
</evidence>
<dbReference type="Proteomes" id="UP000199440">
    <property type="component" value="Unassembled WGS sequence"/>
</dbReference>
<dbReference type="SUPFAM" id="SSF55785">
    <property type="entry name" value="PYP-like sensor domain (PAS domain)"/>
    <property type="match status" value="6"/>
</dbReference>
<dbReference type="InterPro" id="IPR004358">
    <property type="entry name" value="Sig_transdc_His_kin-like_C"/>
</dbReference>
<dbReference type="PROSITE" id="PS50113">
    <property type="entry name" value="PAC"/>
    <property type="match status" value="5"/>
</dbReference>
<dbReference type="RefSeq" id="WP_089884506.1">
    <property type="nucleotide sequence ID" value="NZ_FNGV01000001.1"/>
</dbReference>
<protein>
    <recommendedName>
        <fullName evidence="2">histidine kinase</fullName>
        <ecNumber evidence="2">2.7.13.3</ecNumber>
    </recommendedName>
</protein>
<feature type="domain" description="PAC" evidence="8">
    <location>
        <begin position="208"/>
        <end position="263"/>
    </location>
</feature>
<proteinExistence type="predicted"/>
<dbReference type="InterPro" id="IPR000014">
    <property type="entry name" value="PAS"/>
</dbReference>
<feature type="domain" description="PAC" evidence="8">
    <location>
        <begin position="333"/>
        <end position="389"/>
    </location>
</feature>
<gene>
    <name evidence="9" type="ORF">SAMN04488514_101267</name>
</gene>
<reference evidence="10" key="1">
    <citation type="submission" date="2016-10" db="EMBL/GenBank/DDBJ databases">
        <authorList>
            <person name="Varghese N."/>
            <person name="Submissions S."/>
        </authorList>
    </citation>
    <scope>NUCLEOTIDE SEQUENCE [LARGE SCALE GENOMIC DNA]</scope>
    <source>
        <strain evidence="10">DSM 19886</strain>
    </source>
</reference>
<dbReference type="InterPro" id="IPR036890">
    <property type="entry name" value="HATPase_C_sf"/>
</dbReference>
<dbReference type="OrthoDB" id="5522855at2"/>
<feature type="domain" description="PAC" evidence="8">
    <location>
        <begin position="85"/>
        <end position="136"/>
    </location>
</feature>
<dbReference type="NCBIfam" id="TIGR00229">
    <property type="entry name" value="sensory_box"/>
    <property type="match status" value="2"/>
</dbReference>
<dbReference type="AlphaFoldDB" id="A0A1G9ITB1"/>
<dbReference type="InterPro" id="IPR003594">
    <property type="entry name" value="HATPase_dom"/>
</dbReference>
<accession>A0A1G9ITB1</accession>
<dbReference type="SUPFAM" id="SSF47384">
    <property type="entry name" value="Homodimeric domain of signal transducing histidine kinase"/>
    <property type="match status" value="1"/>
</dbReference>
<evidence type="ECO:0000256" key="3">
    <source>
        <dbReference type="ARBA" id="ARBA00022553"/>
    </source>
</evidence>
<dbReference type="InterPro" id="IPR013655">
    <property type="entry name" value="PAS_fold_3"/>
</dbReference>
<dbReference type="InterPro" id="IPR001610">
    <property type="entry name" value="PAC"/>
</dbReference>
<feature type="domain" description="Histidine kinase" evidence="6">
    <location>
        <begin position="790"/>
        <end position="999"/>
    </location>
</feature>
<organism evidence="9 10">
    <name type="scientific">Kriegella aquimaris</name>
    <dbReference type="NCBI Taxonomy" id="192904"/>
    <lineage>
        <taxon>Bacteria</taxon>
        <taxon>Pseudomonadati</taxon>
        <taxon>Bacteroidota</taxon>
        <taxon>Flavobacteriia</taxon>
        <taxon>Flavobacteriales</taxon>
        <taxon>Flavobacteriaceae</taxon>
        <taxon>Kriegella</taxon>
    </lineage>
</organism>
<evidence type="ECO:0000259" key="6">
    <source>
        <dbReference type="PROSITE" id="PS50109"/>
    </source>
</evidence>
<keyword evidence="4" id="KW-0808">Transferase</keyword>
<evidence type="ECO:0000313" key="10">
    <source>
        <dbReference type="Proteomes" id="UP000199440"/>
    </source>
</evidence>
<sequence length="999" mass="114184">MGTKNQKNQTIDIEPIDINAIARIGSWELLLETKTFVFNKISCDILEIPQGILKLDECSSYFKNDSFAAQICKGIDDVLAAQMPFDQEIELKTAQNKVIWVHLVAQGIYNDNKCVKIAGILQDISKQKALENKLIQKDELLNFTINKASLGYWEWNLDSNLVTCSENVYSLPGIEEDTPITIDTMINAVHPEDVEMVREHITKSVKTKSFETLFHRYIIDDGAERTMQVLGDFISDETGKITSMLCISQDISTKKHFETELLKKNQIFNVVQRRALLGHWQWDLKTKLVTCSENMSDLLEIEHNKNFAVSTLLKDVHPEDLESVHANLENTIKTKKFKSFSHRIVIDGDVREIQVNGKVNIDKNGDVLNVLGISQDITKLKSIENKLLENNRLLNFAEQKATLGNWSWNLVTNDVTWSKNLYHIFDIQEGAQISVDTLFNYVHPEDLEKMRESIAEAIRKKSFDDFLLHRIVLDNGTIKTLRVSGEVFTNEKDEVIEIVGISQDVTEAYKNERDLLKKNQILNFGEQISKIGNWQWNLITNDVKWSKNLYRIFDHETSSGITFDIYFEYVHIDDRPKVTAFIDKLFNNKSFEKIIHRIVLKDGTIRTVELSATVNADLSGELVEMLGTCQDITAQRSEEIKFRGLLESAPNATLIINEDSIIQDINKQAEKLFGYRPQELVGQSVDMLVPSRFAAKRAQYKKSFLVSQRVQIMDIGEDLYMIKKKGEEIPVQITLGPLQTEEGLLISVAIRDISVERLAERNILEAKDHLELLTEELMAQNHKLADFTQITSHNLRAPVSNLNSILELYKFSEDEEERTELFEKFEIVIDHLTLTLNTLIEVLKTKSEKSIERSEVSFTKTLKKTEDILLAQISKSGTSIRCDFSQIDKLSYNQIYLESIFQNIIGNAIKYRHPERSPEIIVTSEIENETIRLSFKDNGLGIDLKRHGHKLFGLNKVFHNHPEAKGVGLFMTKAQIEAMGGKISAQSQVSEGSIFTIEF</sequence>
<feature type="domain" description="PAC" evidence="8">
    <location>
        <begin position="589"/>
        <end position="644"/>
    </location>
</feature>
<dbReference type="Pfam" id="PF13426">
    <property type="entry name" value="PAS_9"/>
    <property type="match status" value="2"/>
</dbReference>
<keyword evidence="5" id="KW-0418">Kinase</keyword>
<dbReference type="PROSITE" id="PS50112">
    <property type="entry name" value="PAS"/>
    <property type="match status" value="3"/>
</dbReference>
<evidence type="ECO:0000256" key="4">
    <source>
        <dbReference type="ARBA" id="ARBA00022679"/>
    </source>
</evidence>
<dbReference type="PRINTS" id="PR00344">
    <property type="entry name" value="BCTRLSENSOR"/>
</dbReference>
<dbReference type="SMART" id="SM00086">
    <property type="entry name" value="PAC"/>
    <property type="match status" value="6"/>
</dbReference>
<dbReference type="EC" id="2.7.13.3" evidence="2"/>
<dbReference type="SUPFAM" id="SSF55874">
    <property type="entry name" value="ATPase domain of HSP90 chaperone/DNA topoisomerase II/histidine kinase"/>
    <property type="match status" value="1"/>
</dbReference>
<dbReference type="InterPro" id="IPR005467">
    <property type="entry name" value="His_kinase_dom"/>
</dbReference>
<feature type="domain" description="PAS" evidence="7">
    <location>
        <begin position="415"/>
        <end position="461"/>
    </location>
</feature>
<dbReference type="InterPro" id="IPR052162">
    <property type="entry name" value="Sensor_kinase/Photoreceptor"/>
</dbReference>